<protein>
    <submittedName>
        <fullName evidence="1">Uncharacterized protein</fullName>
    </submittedName>
</protein>
<sequence>MDERKAYLLTLAMESGAMPYIHHESERIAGSVPDQTSFEQRTLLSVGYWLDRYRENGRDKRALIQRIIKRESITYLKQTKRAAALSIEGMRDEGQVSWEPKDVLADVEGAILLKEKTALLAQGDLRKEMILKNWSRGCTNNTEIAMLLAQHFGGNIEGNRKYIQRFRLKCQRELAS</sequence>
<evidence type="ECO:0000313" key="1">
    <source>
        <dbReference type="EMBL" id="MER3120818.1"/>
    </source>
</evidence>
<proteinExistence type="predicted"/>
<reference evidence="1 2" key="1">
    <citation type="submission" date="2024-06" db="EMBL/GenBank/DDBJ databases">
        <title>Construction of an artificial bacterial consortium using nitrogen cycle bacteria from Cuatro Cienegas Basin and a mangrove forest.</title>
        <authorList>
            <person name="Aguilera-Najera D."/>
            <person name="Marquez-Cianci L."/>
            <person name="Martinez-Perez E."/>
            <person name="Rosas-Barrera M."/>
            <person name="Rodriguez-Cruz U.E."/>
            <person name="Tapia-Lopez R."/>
            <person name="Eguiarte L.E."/>
            <person name="Souza-Saldivar V."/>
        </authorList>
    </citation>
    <scope>NUCLEOTIDE SEQUENCE [LARGE SCALE GENOMIC DNA]</scope>
    <source>
        <strain evidence="1 2">S14-15</strain>
    </source>
</reference>
<dbReference type="RefSeq" id="WP_350385279.1">
    <property type="nucleotide sequence ID" value="NZ_JBEOME010000002.1"/>
</dbReference>
<dbReference type="Proteomes" id="UP001467674">
    <property type="component" value="Unassembled WGS sequence"/>
</dbReference>
<dbReference type="EMBL" id="JBEOME010000002">
    <property type="protein sequence ID" value="MER3120818.1"/>
    <property type="molecule type" value="Genomic_DNA"/>
</dbReference>
<gene>
    <name evidence="1" type="ORF">ABQG71_06400</name>
</gene>
<evidence type="ECO:0000313" key="2">
    <source>
        <dbReference type="Proteomes" id="UP001467674"/>
    </source>
</evidence>
<keyword evidence="2" id="KW-1185">Reference proteome</keyword>
<accession>A0ABV1S2Q9</accession>
<name>A0ABV1S2Q9_BACAB</name>
<organism evidence="1 2">
    <name type="scientific">Bacillus altitudinis</name>
    <dbReference type="NCBI Taxonomy" id="293387"/>
    <lineage>
        <taxon>Bacteria</taxon>
        <taxon>Bacillati</taxon>
        <taxon>Bacillota</taxon>
        <taxon>Bacilli</taxon>
        <taxon>Bacillales</taxon>
        <taxon>Bacillaceae</taxon>
        <taxon>Bacillus</taxon>
    </lineage>
</organism>
<comment type="caution">
    <text evidence="1">The sequence shown here is derived from an EMBL/GenBank/DDBJ whole genome shotgun (WGS) entry which is preliminary data.</text>
</comment>